<proteinExistence type="predicted"/>
<dbReference type="EMBL" id="RYFI01000017">
    <property type="protein sequence ID" value="RXF70852.1"/>
    <property type="molecule type" value="Genomic_DNA"/>
</dbReference>
<sequence>MTDAPSPAPQPSRRGGLRVFAPTAALLVLAFAWTGFWFFAADRAGDAVDVWLKREARSGRVYDCAERRISGFPFRIELECTNPTARLPGDGGEVTASAPRFVAVAQVYDPKRLIGELTGPVAITGADGSRADLAFSLAQASARIEGERVERGSIAVTAPRLVVDQTEIGTARSVEAHLRRAPDGEAGAYDVAAALDAGGSPALDMVPLGAGPVTLEFQGRATGLDDLRPRPTSERLRAFAEAGGRLKVAVAKATRGDVAADAKGDLWLDVQGRANGALDVTARGIDGLVKSLFAGDEGGALSSLLGASAKMLGRRAELDGRPATTYRLPPHKGRVSLGPIRLTRLPPAF</sequence>
<accession>A0A4V1KII9</accession>
<reference evidence="2 3" key="1">
    <citation type="submission" date="2018-12" db="EMBL/GenBank/DDBJ databases">
        <title>bacterium Hansschlegelia zhihuaiae S113.</title>
        <authorList>
            <person name="He J."/>
        </authorList>
    </citation>
    <scope>NUCLEOTIDE SEQUENCE [LARGE SCALE GENOMIC DNA]</scope>
    <source>
        <strain evidence="2 3">S 113</strain>
    </source>
</reference>
<keyword evidence="1" id="KW-1133">Transmembrane helix</keyword>
<dbReference type="Pfam" id="PF09898">
    <property type="entry name" value="DUF2125"/>
    <property type="match status" value="1"/>
</dbReference>
<organism evidence="2 3">
    <name type="scientific">Hansschlegelia zhihuaiae</name>
    <dbReference type="NCBI Taxonomy" id="405005"/>
    <lineage>
        <taxon>Bacteria</taxon>
        <taxon>Pseudomonadati</taxon>
        <taxon>Pseudomonadota</taxon>
        <taxon>Alphaproteobacteria</taxon>
        <taxon>Hyphomicrobiales</taxon>
        <taxon>Methylopilaceae</taxon>
        <taxon>Hansschlegelia</taxon>
    </lineage>
</organism>
<feature type="transmembrane region" description="Helical" evidence="1">
    <location>
        <begin position="19"/>
        <end position="40"/>
    </location>
</feature>
<dbReference type="AlphaFoldDB" id="A0A4V1KII9"/>
<keyword evidence="3" id="KW-1185">Reference proteome</keyword>
<evidence type="ECO:0000313" key="2">
    <source>
        <dbReference type="EMBL" id="RXF70852.1"/>
    </source>
</evidence>
<keyword evidence="1" id="KW-0812">Transmembrane</keyword>
<comment type="caution">
    <text evidence="2">The sequence shown here is derived from an EMBL/GenBank/DDBJ whole genome shotgun (WGS) entry which is preliminary data.</text>
</comment>
<dbReference type="Proteomes" id="UP000289708">
    <property type="component" value="Unassembled WGS sequence"/>
</dbReference>
<dbReference type="RefSeq" id="WP_128778645.1">
    <property type="nucleotide sequence ID" value="NZ_RYFI01000017.1"/>
</dbReference>
<keyword evidence="1" id="KW-0472">Membrane</keyword>
<gene>
    <name evidence="2" type="ORF">EK403_16920</name>
</gene>
<evidence type="ECO:0000256" key="1">
    <source>
        <dbReference type="SAM" id="Phobius"/>
    </source>
</evidence>
<protein>
    <submittedName>
        <fullName evidence="2">DUF2125 domain-containing protein</fullName>
    </submittedName>
</protein>
<dbReference type="OrthoDB" id="7169664at2"/>
<name>A0A4V1KII9_9HYPH</name>
<dbReference type="InterPro" id="IPR018666">
    <property type="entry name" value="DUF2125"/>
</dbReference>
<evidence type="ECO:0000313" key="3">
    <source>
        <dbReference type="Proteomes" id="UP000289708"/>
    </source>
</evidence>